<evidence type="ECO:0000256" key="6">
    <source>
        <dbReference type="SAM" id="Phobius"/>
    </source>
</evidence>
<evidence type="ECO:0000256" key="2">
    <source>
        <dbReference type="ARBA" id="ARBA00022475"/>
    </source>
</evidence>
<gene>
    <name evidence="7" type="ORF">CCAP1982_LOCUS22249</name>
</gene>
<keyword evidence="2" id="KW-1003">Cell membrane</keyword>
<name>A0A811VFT4_CERCA</name>
<sequence length="234" mass="26845">MGYLARDKCRRFLRTIAEFDLALMSFGKKPKYQRLKSFIGAHLFLIFIFLITTAVVDYFYRDCVVASSIRSLTVYLLPNLILCVSLVQYYTLLYAIAQRSIRLNEILHEEISRQKCSRTLQRIRLLYSALQVFTKDVNSAFAPSMVLKNSTILIINEIGRTQNKEVEETVTHFVLQLTINTRTNVVCGVAELNLSFITTLLMAMSTVFIFLLQYDITYEALTLTHSTGGPIRNN</sequence>
<proteinExistence type="predicted"/>
<comment type="caution">
    <text evidence="7">The sequence shown here is derived from an EMBL/GenBank/DDBJ whole genome shotgun (WGS) entry which is preliminary data.</text>
</comment>
<dbReference type="InterPro" id="IPR013604">
    <property type="entry name" value="7TM_chemorcpt"/>
</dbReference>
<comment type="subcellular location">
    <subcellularLocation>
        <location evidence="1">Cell membrane</location>
        <topology evidence="1">Multi-pass membrane protein</topology>
    </subcellularLocation>
</comment>
<evidence type="ECO:0000256" key="5">
    <source>
        <dbReference type="ARBA" id="ARBA00023136"/>
    </source>
</evidence>
<feature type="transmembrane region" description="Helical" evidence="6">
    <location>
        <begin position="72"/>
        <end position="97"/>
    </location>
</feature>
<reference evidence="7" key="1">
    <citation type="submission" date="2020-11" db="EMBL/GenBank/DDBJ databases">
        <authorList>
            <person name="Whitehead M."/>
        </authorList>
    </citation>
    <scope>NUCLEOTIDE SEQUENCE</scope>
    <source>
        <strain evidence="7">EGII</strain>
    </source>
</reference>
<keyword evidence="5 6" id="KW-0472">Membrane</keyword>
<keyword evidence="8" id="KW-1185">Reference proteome</keyword>
<evidence type="ECO:0000256" key="3">
    <source>
        <dbReference type="ARBA" id="ARBA00022692"/>
    </source>
</evidence>
<feature type="transmembrane region" description="Helical" evidence="6">
    <location>
        <begin position="192"/>
        <end position="214"/>
    </location>
</feature>
<dbReference type="GO" id="GO:0005886">
    <property type="term" value="C:plasma membrane"/>
    <property type="evidence" value="ECO:0007669"/>
    <property type="project" value="UniProtKB-SubCell"/>
</dbReference>
<dbReference type="AlphaFoldDB" id="A0A811VFT4"/>
<organism evidence="7 8">
    <name type="scientific">Ceratitis capitata</name>
    <name type="common">Mediterranean fruit fly</name>
    <name type="synonym">Tephritis capitata</name>
    <dbReference type="NCBI Taxonomy" id="7213"/>
    <lineage>
        <taxon>Eukaryota</taxon>
        <taxon>Metazoa</taxon>
        <taxon>Ecdysozoa</taxon>
        <taxon>Arthropoda</taxon>
        <taxon>Hexapoda</taxon>
        <taxon>Insecta</taxon>
        <taxon>Pterygota</taxon>
        <taxon>Neoptera</taxon>
        <taxon>Endopterygota</taxon>
        <taxon>Diptera</taxon>
        <taxon>Brachycera</taxon>
        <taxon>Muscomorpha</taxon>
        <taxon>Tephritoidea</taxon>
        <taxon>Tephritidae</taxon>
        <taxon>Ceratitis</taxon>
        <taxon>Ceratitis</taxon>
    </lineage>
</organism>
<protein>
    <submittedName>
        <fullName evidence="7">(Mediterranean fruit fly) hypothetical protein</fullName>
    </submittedName>
</protein>
<evidence type="ECO:0000256" key="4">
    <source>
        <dbReference type="ARBA" id="ARBA00022989"/>
    </source>
</evidence>
<accession>A0A811VFT4</accession>
<evidence type="ECO:0000313" key="7">
    <source>
        <dbReference type="EMBL" id="CAD7014246.1"/>
    </source>
</evidence>
<dbReference type="GO" id="GO:0050909">
    <property type="term" value="P:sensory perception of taste"/>
    <property type="evidence" value="ECO:0007669"/>
    <property type="project" value="InterPro"/>
</dbReference>
<dbReference type="OrthoDB" id="6478931at2759"/>
<evidence type="ECO:0000256" key="1">
    <source>
        <dbReference type="ARBA" id="ARBA00004651"/>
    </source>
</evidence>
<feature type="transmembrane region" description="Helical" evidence="6">
    <location>
        <begin position="38"/>
        <end position="60"/>
    </location>
</feature>
<dbReference type="Pfam" id="PF08395">
    <property type="entry name" value="7tm_7"/>
    <property type="match status" value="1"/>
</dbReference>
<evidence type="ECO:0000313" key="8">
    <source>
        <dbReference type="Proteomes" id="UP000606786"/>
    </source>
</evidence>
<dbReference type="EMBL" id="CAJHJT010000056">
    <property type="protein sequence ID" value="CAD7014246.1"/>
    <property type="molecule type" value="Genomic_DNA"/>
</dbReference>
<dbReference type="Proteomes" id="UP000606786">
    <property type="component" value="Unassembled WGS sequence"/>
</dbReference>
<keyword evidence="3 6" id="KW-0812">Transmembrane</keyword>
<keyword evidence="4 6" id="KW-1133">Transmembrane helix</keyword>